<evidence type="ECO:0000313" key="3">
    <source>
        <dbReference type="Proteomes" id="UP000188728"/>
    </source>
</evidence>
<evidence type="ECO:0000313" key="1">
    <source>
        <dbReference type="EMBL" id="OOF44183.1"/>
    </source>
</evidence>
<dbReference type="AlphaFoldDB" id="A0A1V3IPS5"/>
<protein>
    <submittedName>
        <fullName evidence="1">Uncharacterized protein</fullName>
    </submittedName>
</protein>
<dbReference type="Proteomes" id="UP000188728">
    <property type="component" value="Unassembled WGS sequence"/>
</dbReference>
<dbReference type="EMBL" id="MLHL01000056">
    <property type="protein sequence ID" value="OOF47275.1"/>
    <property type="molecule type" value="Genomic_DNA"/>
</dbReference>
<evidence type="ECO:0000313" key="2">
    <source>
        <dbReference type="EMBL" id="OOF47275.1"/>
    </source>
</evidence>
<accession>A0A1V3IYN4</accession>
<name>A0A1V3IPS5_9PAST</name>
<gene>
    <name evidence="1" type="ORF">BKK51_09865</name>
    <name evidence="2" type="ORF">BKK52_09785</name>
</gene>
<evidence type="ECO:0000313" key="4">
    <source>
        <dbReference type="Proteomes" id="UP000189161"/>
    </source>
</evidence>
<accession>A0A1V3IPS5</accession>
<proteinExistence type="predicted"/>
<reference evidence="3 4" key="1">
    <citation type="submission" date="2016-10" db="EMBL/GenBank/DDBJ databases">
        <title>Rodentibacter gen. nov. and new species.</title>
        <authorList>
            <person name="Christensen H."/>
        </authorList>
    </citation>
    <scope>NUCLEOTIDE SEQUENCE [LARGE SCALE GENOMIC DNA]</scope>
    <source>
        <strain evidence="1 3">H1983213011</strain>
        <strain evidence="2 4">H1987082031</strain>
    </source>
</reference>
<keyword evidence="4" id="KW-1185">Reference proteome</keyword>
<comment type="caution">
    <text evidence="1">The sequence shown here is derived from an EMBL/GenBank/DDBJ whole genome shotgun (WGS) entry which is preliminary data.</text>
</comment>
<dbReference type="EMBL" id="MLHK01000057">
    <property type="protein sequence ID" value="OOF44183.1"/>
    <property type="molecule type" value="Genomic_DNA"/>
</dbReference>
<dbReference type="Proteomes" id="UP000189161">
    <property type="component" value="Unassembled WGS sequence"/>
</dbReference>
<organism evidence="1 3">
    <name type="scientific">Rodentibacter trehalosifermentans</name>
    <dbReference type="NCBI Taxonomy" id="1908263"/>
    <lineage>
        <taxon>Bacteria</taxon>
        <taxon>Pseudomonadati</taxon>
        <taxon>Pseudomonadota</taxon>
        <taxon>Gammaproteobacteria</taxon>
        <taxon>Pasteurellales</taxon>
        <taxon>Pasteurellaceae</taxon>
        <taxon>Rodentibacter</taxon>
    </lineage>
</organism>
<sequence>MGEQPVGSVLKGVATSAGVKAGVEAYDYANGKPLTLDNLKNSGVNVVYSGGLASTTAGIPIIPATGLGVMGDWAKDGKYDVVKTTGGTLIGNVFDSKLGNNPYAPSYRKNTISSINGT</sequence>